<sequence length="184" mass="20131">MSPSSELRNWVEPSVAEVYAVSAEIFLPGSHLPVDECMIRYTGRSKETTVVKGMPAPLGFKIWVIAQHGFFIHWLWHIKDAKYGIVGVELPPPKSSTRGRGGRRDGRGRGAAKAAGKKPANEATTEDRPIALNSTKSVVVPLANLLPKATYHVFVDNLFSSSDLFRSLRRHGHGTTSTARPSKS</sequence>
<name>F9GDS4_FUSOF</name>
<dbReference type="EMBL" id="AFQF01005722">
    <property type="protein sequence ID" value="EGU72686.1"/>
    <property type="molecule type" value="Genomic_DNA"/>
</dbReference>
<gene>
    <name evidence="3" type="ORF">FOXB_16808</name>
</gene>
<dbReference type="OrthoDB" id="5149157at2759"/>
<evidence type="ECO:0000256" key="1">
    <source>
        <dbReference type="SAM" id="MobiDB-lite"/>
    </source>
</evidence>
<feature type="domain" description="PiggyBac transposable element-derived protein" evidence="2">
    <location>
        <begin position="131"/>
        <end position="183"/>
    </location>
</feature>
<reference evidence="3" key="1">
    <citation type="journal article" date="2012" name="Mol. Plant Microbe Interact.">
        <title>A highly conserved effector in Fusarium oxysporum is required for full virulence on Arabidopsis.</title>
        <authorList>
            <person name="Thatcher L.F."/>
            <person name="Gardiner D.M."/>
            <person name="Kazan K."/>
            <person name="Manners J."/>
        </authorList>
    </citation>
    <scope>NUCLEOTIDE SEQUENCE [LARGE SCALE GENOMIC DNA]</scope>
    <source>
        <strain evidence="3">Fo5176</strain>
    </source>
</reference>
<feature type="region of interest" description="Disordered" evidence="1">
    <location>
        <begin position="89"/>
        <end position="129"/>
    </location>
</feature>
<evidence type="ECO:0000259" key="2">
    <source>
        <dbReference type="Pfam" id="PF13843"/>
    </source>
</evidence>
<comment type="caution">
    <text evidence="3">The sequence shown here is derived from an EMBL/GenBank/DDBJ whole genome shotgun (WGS) entry which is preliminary data.</text>
</comment>
<protein>
    <recommendedName>
        <fullName evidence="2">PiggyBac transposable element-derived protein domain-containing protein</fullName>
    </recommendedName>
</protein>
<organism evidence="3">
    <name type="scientific">Fusarium oxysporum (strain Fo5176)</name>
    <name type="common">Fusarium vascular wilt</name>
    <dbReference type="NCBI Taxonomy" id="660025"/>
    <lineage>
        <taxon>Eukaryota</taxon>
        <taxon>Fungi</taxon>
        <taxon>Dikarya</taxon>
        <taxon>Ascomycota</taxon>
        <taxon>Pezizomycotina</taxon>
        <taxon>Sordariomycetes</taxon>
        <taxon>Hypocreomycetidae</taxon>
        <taxon>Hypocreales</taxon>
        <taxon>Nectriaceae</taxon>
        <taxon>Fusarium</taxon>
        <taxon>Fusarium oxysporum species complex</taxon>
    </lineage>
</organism>
<dbReference type="Pfam" id="PF13843">
    <property type="entry name" value="DDE_Tnp_1_7"/>
    <property type="match status" value="1"/>
</dbReference>
<dbReference type="AlphaFoldDB" id="F9GDS4"/>
<accession>F9GDS4</accession>
<proteinExistence type="predicted"/>
<dbReference type="InterPro" id="IPR029526">
    <property type="entry name" value="PGBD"/>
</dbReference>
<dbReference type="STRING" id="660025.F9GDS4"/>
<evidence type="ECO:0000313" key="3">
    <source>
        <dbReference type="EMBL" id="EGU72686.1"/>
    </source>
</evidence>